<dbReference type="GO" id="GO:0015086">
    <property type="term" value="F:cadmium ion transmembrane transporter activity"/>
    <property type="evidence" value="ECO:0007669"/>
    <property type="project" value="TreeGrafter"/>
</dbReference>
<evidence type="ECO:0000256" key="1">
    <source>
        <dbReference type="ARBA" id="ARBA00004141"/>
    </source>
</evidence>
<dbReference type="SUPFAM" id="SSF161111">
    <property type="entry name" value="Cation efflux protein transmembrane domain-like"/>
    <property type="match status" value="1"/>
</dbReference>
<proteinExistence type="predicted"/>
<evidence type="ECO:0000313" key="8">
    <source>
        <dbReference type="EMBL" id="EJF91778.1"/>
    </source>
</evidence>
<dbReference type="Gene3D" id="1.20.1510.10">
    <property type="entry name" value="Cation efflux protein transmembrane domain"/>
    <property type="match status" value="1"/>
</dbReference>
<keyword evidence="9" id="KW-1185">Reference proteome</keyword>
<dbReference type="eggNOG" id="COG3965">
    <property type="taxonomic scope" value="Bacteria"/>
</dbReference>
<evidence type="ECO:0000259" key="7">
    <source>
        <dbReference type="Pfam" id="PF01545"/>
    </source>
</evidence>
<comment type="caution">
    <text evidence="8">The sequence shown here is derived from an EMBL/GenBank/DDBJ whole genome shotgun (WGS) entry which is preliminary data.</text>
</comment>
<accession>J0ZSN6</accession>
<dbReference type="InterPro" id="IPR027469">
    <property type="entry name" value="Cation_efflux_TMD_sf"/>
</dbReference>
<feature type="transmembrane region" description="Helical" evidence="6">
    <location>
        <begin position="87"/>
        <end position="108"/>
    </location>
</feature>
<feature type="domain" description="Cation efflux protein transmembrane" evidence="7">
    <location>
        <begin position="16"/>
        <end position="226"/>
    </location>
</feature>
<dbReference type="InterPro" id="IPR050291">
    <property type="entry name" value="CDF_Transporter"/>
</dbReference>
<organism evidence="8 9">
    <name type="scientific">Bartonella tamiae Th239</name>
    <dbReference type="NCBI Taxonomy" id="1094558"/>
    <lineage>
        <taxon>Bacteria</taxon>
        <taxon>Pseudomonadati</taxon>
        <taxon>Pseudomonadota</taxon>
        <taxon>Alphaproteobacteria</taxon>
        <taxon>Hyphomicrobiales</taxon>
        <taxon>Bartonellaceae</taxon>
        <taxon>Bartonella</taxon>
    </lineage>
</organism>
<dbReference type="Pfam" id="PF01545">
    <property type="entry name" value="Cation_efflux"/>
    <property type="match status" value="1"/>
</dbReference>
<name>J0ZSN6_9HYPH</name>
<sequence length="316" mass="35334">MQLYDQQAREEQRLLQYSIASTLLLAISAISIGIFSGSSSIIFDGMYSAVDCLFSIAALAVARLIFIDVNRQKRKAPKFTERFQNGFWHFEPILLAINGLSLMIAVFYGLFEAISTLLRGGHTPDFGAALWFTIFGVCLCFGMAIFEAYKNRTIRSAFIAIDVKSWIVSGAISLALLFAFIFAFFIEGTSYSWLLPFIDPSVLALIALVMIPIPLKTVLKAFREILMITPASLDHHVNRVVDSIVEKYGFVDSQNYLAKVGRSTTIEIHLILPENFPLKSIEDLDKIREEIGALIGDAGPDRWLTISFTANPHWAY</sequence>
<dbReference type="GO" id="GO:0005886">
    <property type="term" value="C:plasma membrane"/>
    <property type="evidence" value="ECO:0007669"/>
    <property type="project" value="TreeGrafter"/>
</dbReference>
<dbReference type="Proteomes" id="UP000008952">
    <property type="component" value="Unassembled WGS sequence"/>
</dbReference>
<keyword evidence="5 6" id="KW-0472">Membrane</keyword>
<feature type="transmembrane region" description="Helical" evidence="6">
    <location>
        <begin position="47"/>
        <end position="66"/>
    </location>
</feature>
<protein>
    <recommendedName>
        <fullName evidence="7">Cation efflux protein transmembrane domain-containing protein</fullName>
    </recommendedName>
</protein>
<evidence type="ECO:0000256" key="3">
    <source>
        <dbReference type="ARBA" id="ARBA00022692"/>
    </source>
</evidence>
<keyword evidence="4 6" id="KW-1133">Transmembrane helix</keyword>
<evidence type="ECO:0000256" key="5">
    <source>
        <dbReference type="ARBA" id="ARBA00023136"/>
    </source>
</evidence>
<feature type="transmembrane region" description="Helical" evidence="6">
    <location>
        <begin position="166"/>
        <end position="186"/>
    </location>
</feature>
<dbReference type="HOGENOM" id="CLU_056154_0_0_5"/>
<evidence type="ECO:0000256" key="4">
    <source>
        <dbReference type="ARBA" id="ARBA00022989"/>
    </source>
</evidence>
<dbReference type="GO" id="GO:0015341">
    <property type="term" value="F:zinc efflux antiporter activity"/>
    <property type="evidence" value="ECO:0007669"/>
    <property type="project" value="TreeGrafter"/>
</dbReference>
<dbReference type="PATRIC" id="fig|1094558.3.peg.171"/>
<dbReference type="RefSeq" id="WP_008037495.1">
    <property type="nucleotide sequence ID" value="NZ_JH725147.1"/>
</dbReference>
<comment type="subcellular location">
    <subcellularLocation>
        <location evidence="1">Membrane</location>
        <topology evidence="1">Multi-pass membrane protein</topology>
    </subcellularLocation>
</comment>
<evidence type="ECO:0000313" key="9">
    <source>
        <dbReference type="Proteomes" id="UP000008952"/>
    </source>
</evidence>
<evidence type="ECO:0000256" key="2">
    <source>
        <dbReference type="ARBA" id="ARBA00022448"/>
    </source>
</evidence>
<dbReference type="PANTHER" id="PTHR43840:SF15">
    <property type="entry name" value="MITOCHONDRIAL METAL TRANSPORTER 1-RELATED"/>
    <property type="match status" value="1"/>
</dbReference>
<feature type="transmembrane region" description="Helical" evidence="6">
    <location>
        <begin position="128"/>
        <end position="146"/>
    </location>
</feature>
<reference evidence="8 9" key="1">
    <citation type="submission" date="2012-03" db="EMBL/GenBank/DDBJ databases">
        <title>The Genome Sequence of Bartonella tamiae Th239.</title>
        <authorList>
            <consortium name="The Broad Institute Genome Sequencing Platform"/>
            <consortium name="The Broad Institute Genome Sequencing Center for Infectious Disease"/>
            <person name="Feldgarden M."/>
            <person name="Kirby J."/>
            <person name="Kosoy M."/>
            <person name="Birtles R."/>
            <person name="Probert W.S."/>
            <person name="Chiaraviglio L."/>
            <person name="Young S.K."/>
            <person name="Zeng Q."/>
            <person name="Gargeya S."/>
            <person name="Fitzgerald M."/>
            <person name="Haas B."/>
            <person name="Abouelleil A."/>
            <person name="Alvarado L."/>
            <person name="Arachchi H.M."/>
            <person name="Berlin A."/>
            <person name="Chapman S.B."/>
            <person name="Gearin G."/>
            <person name="Goldberg J."/>
            <person name="Griggs A."/>
            <person name="Gujja S."/>
            <person name="Hansen M."/>
            <person name="Heiman D."/>
            <person name="Howarth C."/>
            <person name="Larimer J."/>
            <person name="Lui A."/>
            <person name="MacDonald P.J.P."/>
            <person name="McCowen C."/>
            <person name="Montmayeur A."/>
            <person name="Murphy C."/>
            <person name="Neiman D."/>
            <person name="Pearson M."/>
            <person name="Priest M."/>
            <person name="Roberts A."/>
            <person name="Saif S."/>
            <person name="Shea T."/>
            <person name="Sisk P."/>
            <person name="Stolte C."/>
            <person name="Sykes S."/>
            <person name="Wortman J."/>
            <person name="Nusbaum C."/>
            <person name="Birren B."/>
        </authorList>
    </citation>
    <scope>NUCLEOTIDE SEQUENCE [LARGE SCALE GENOMIC DNA]</scope>
    <source>
        <strain evidence="8 9">Th239</strain>
    </source>
</reference>
<dbReference type="GO" id="GO:0006882">
    <property type="term" value="P:intracellular zinc ion homeostasis"/>
    <property type="evidence" value="ECO:0007669"/>
    <property type="project" value="TreeGrafter"/>
</dbReference>
<keyword evidence="3 6" id="KW-0812">Transmembrane</keyword>
<dbReference type="OrthoDB" id="2388015at2"/>
<dbReference type="EMBL" id="AIMB01000001">
    <property type="protein sequence ID" value="EJF91778.1"/>
    <property type="molecule type" value="Genomic_DNA"/>
</dbReference>
<feature type="transmembrane region" description="Helical" evidence="6">
    <location>
        <begin position="192"/>
        <end position="213"/>
    </location>
</feature>
<evidence type="ECO:0000256" key="6">
    <source>
        <dbReference type="SAM" id="Phobius"/>
    </source>
</evidence>
<dbReference type="AlphaFoldDB" id="J0ZSN6"/>
<keyword evidence="2" id="KW-0813">Transport</keyword>
<gene>
    <name evidence="8" type="ORF">ME5_00157</name>
</gene>
<feature type="transmembrane region" description="Helical" evidence="6">
    <location>
        <begin position="14"/>
        <end position="35"/>
    </location>
</feature>
<dbReference type="PANTHER" id="PTHR43840">
    <property type="entry name" value="MITOCHONDRIAL METAL TRANSPORTER 1-RELATED"/>
    <property type="match status" value="1"/>
</dbReference>
<dbReference type="GO" id="GO:0015093">
    <property type="term" value="F:ferrous iron transmembrane transporter activity"/>
    <property type="evidence" value="ECO:0007669"/>
    <property type="project" value="TreeGrafter"/>
</dbReference>
<dbReference type="InterPro" id="IPR058533">
    <property type="entry name" value="Cation_efflux_TM"/>
</dbReference>